<feature type="transmembrane region" description="Helical" evidence="1">
    <location>
        <begin position="16"/>
        <end position="35"/>
    </location>
</feature>
<dbReference type="OrthoDB" id="9844668at2"/>
<organism evidence="2 3">
    <name type="scientific">Silvanigrella aquatica</name>
    <dbReference type="NCBI Taxonomy" id="1915309"/>
    <lineage>
        <taxon>Bacteria</taxon>
        <taxon>Pseudomonadati</taxon>
        <taxon>Bdellovibrionota</taxon>
        <taxon>Oligoflexia</taxon>
        <taxon>Silvanigrellales</taxon>
        <taxon>Silvanigrellaceae</taxon>
        <taxon>Silvanigrella</taxon>
    </lineage>
</organism>
<proteinExistence type="predicted"/>
<protein>
    <submittedName>
        <fullName evidence="2">Uncharacterized protein</fullName>
    </submittedName>
</protein>
<keyword evidence="1" id="KW-0472">Membrane</keyword>
<dbReference type="AlphaFoldDB" id="A0A1L4D1J5"/>
<accession>A0A1L4D1J5</accession>
<keyword evidence="1" id="KW-0812">Transmembrane</keyword>
<dbReference type="EMBL" id="CP017834">
    <property type="protein sequence ID" value="APJ04072.1"/>
    <property type="molecule type" value="Genomic_DNA"/>
</dbReference>
<reference evidence="2 3" key="1">
    <citation type="submission" date="2016-10" db="EMBL/GenBank/DDBJ databases">
        <title>Silvanigrella aquatica sp. nov., isolated from a freshwater lake located in the Black Forest, Germany, description of Silvanigrellaceae fam. nov., Silvanigrellales ord. nov., reclassification of the order Bdellovibrionales in the class Oligoflexia, reclassification of the families Bacteriovoracaceae and Halobacteriovoraceae in the new order Bacteriovoracales ord. nov., and reclassification of the family Pseudobacteriovoracaceae in the order Oligoflexiales.</title>
        <authorList>
            <person name="Hahn M.W."/>
            <person name="Schmidt J."/>
            <person name="Koll U."/>
            <person name="Rohde M."/>
            <person name="Verbag S."/>
            <person name="Pitt A."/>
            <person name="Nakai R."/>
            <person name="Naganuma T."/>
            <person name="Lang E."/>
        </authorList>
    </citation>
    <scope>NUCLEOTIDE SEQUENCE [LARGE SCALE GENOMIC DNA]</scope>
    <source>
        <strain evidence="2 3">MWH-Nonnen-W8red</strain>
    </source>
</reference>
<dbReference type="RefSeq" id="WP_148697822.1">
    <property type="nucleotide sequence ID" value="NZ_CP017834.1"/>
</dbReference>
<name>A0A1L4D1J5_9BACT</name>
<evidence type="ECO:0000313" key="3">
    <source>
        <dbReference type="Proteomes" id="UP000184731"/>
    </source>
</evidence>
<evidence type="ECO:0000313" key="2">
    <source>
        <dbReference type="EMBL" id="APJ04072.1"/>
    </source>
</evidence>
<keyword evidence="1" id="KW-1133">Transmembrane helix</keyword>
<sequence>MITKRNENMNNQSGQALVENMFVILLLIFCSYAIIEVTRLMAFKSYLQAITADAVRQISFSHLSLKREGQVSTENENRSLLIANIKTDIEKKLQQFHTSLLSFDKSIASQSHPFLFLKEHKISLDLMFINENNKNNKNPAGVYLKINSCFPVLFSGYFRNFQRNRTELPEIGKKVAGQEQEQRNCLGQYTSSKIFTPLFWFRVRSAAFFPWPVSTALFEKGMVIPENYPGIEKKYRDDVLNTLEKIDLSSFLKKRIE</sequence>
<evidence type="ECO:0000256" key="1">
    <source>
        <dbReference type="SAM" id="Phobius"/>
    </source>
</evidence>
<dbReference type="KEGG" id="saqi:AXG55_09200"/>
<keyword evidence="3" id="KW-1185">Reference proteome</keyword>
<dbReference type="STRING" id="1915309.AXG55_09200"/>
<dbReference type="Proteomes" id="UP000184731">
    <property type="component" value="Chromosome"/>
</dbReference>
<gene>
    <name evidence="2" type="ORF">AXG55_09200</name>
</gene>